<reference evidence="2" key="2">
    <citation type="journal article" date="2015" name="Data Brief">
        <title>Shoot transcriptome of the giant reed, Arundo donax.</title>
        <authorList>
            <person name="Barrero R.A."/>
            <person name="Guerrero F.D."/>
            <person name="Moolhuijzen P."/>
            <person name="Goolsby J.A."/>
            <person name="Tidwell J."/>
            <person name="Bellgard S.E."/>
            <person name="Bellgard M.I."/>
        </authorList>
    </citation>
    <scope>NUCLEOTIDE SEQUENCE</scope>
    <source>
        <tissue evidence="2">Shoot tissue taken approximately 20 cm above the soil surface</tissue>
    </source>
</reference>
<proteinExistence type="predicted"/>
<organism evidence="2">
    <name type="scientific">Arundo donax</name>
    <name type="common">Giant reed</name>
    <name type="synonym">Donax arundinaceus</name>
    <dbReference type="NCBI Taxonomy" id="35708"/>
    <lineage>
        <taxon>Eukaryota</taxon>
        <taxon>Viridiplantae</taxon>
        <taxon>Streptophyta</taxon>
        <taxon>Embryophyta</taxon>
        <taxon>Tracheophyta</taxon>
        <taxon>Spermatophyta</taxon>
        <taxon>Magnoliopsida</taxon>
        <taxon>Liliopsida</taxon>
        <taxon>Poales</taxon>
        <taxon>Poaceae</taxon>
        <taxon>PACMAD clade</taxon>
        <taxon>Arundinoideae</taxon>
        <taxon>Arundineae</taxon>
        <taxon>Arundo</taxon>
    </lineage>
</organism>
<evidence type="ECO:0000313" key="2">
    <source>
        <dbReference type="EMBL" id="JAD76119.1"/>
    </source>
</evidence>
<feature type="region of interest" description="Disordered" evidence="1">
    <location>
        <begin position="169"/>
        <end position="229"/>
    </location>
</feature>
<dbReference type="AlphaFoldDB" id="A0A0A9CIN7"/>
<feature type="compositionally biased region" description="Basic residues" evidence="1">
    <location>
        <begin position="188"/>
        <end position="198"/>
    </location>
</feature>
<evidence type="ECO:0000256" key="1">
    <source>
        <dbReference type="SAM" id="MobiDB-lite"/>
    </source>
</evidence>
<feature type="region of interest" description="Disordered" evidence="1">
    <location>
        <begin position="101"/>
        <end position="132"/>
    </location>
</feature>
<protein>
    <submittedName>
        <fullName evidence="2">Uncharacterized protein</fullName>
    </submittedName>
</protein>
<sequence>MVGLSTVQASHGISLVRNNCRARNPGRCLGRGAEDEPRRGRLNRWRRRDFLGHVAAAVRVVLAQALLELAEVGLEVFLPAHLPAEPRPQHVGRDPTWLLLGRRRGRRRRQPDEAGEDGAAAHRRKNGGDAGGGLIIGGIATGEEGTGGAVSGKGEDLCLALLAFLTPRRAETSGPTSGRGGAEERRGGRGRAGRRPRMQRGGGAERKVLALAAGHGGRGSALSEDTTTVEEKVASLMQARSRGGPPPASTG</sequence>
<accession>A0A0A9CIN7</accession>
<reference evidence="2" key="1">
    <citation type="submission" date="2014-09" db="EMBL/GenBank/DDBJ databases">
        <authorList>
            <person name="Magalhaes I.L.F."/>
            <person name="Oliveira U."/>
            <person name="Santos F.R."/>
            <person name="Vidigal T.H.D.A."/>
            <person name="Brescovit A.D."/>
            <person name="Santos A.J."/>
        </authorList>
    </citation>
    <scope>NUCLEOTIDE SEQUENCE</scope>
    <source>
        <tissue evidence="2">Shoot tissue taken approximately 20 cm above the soil surface</tissue>
    </source>
</reference>
<name>A0A0A9CIN7_ARUDO</name>
<dbReference type="EMBL" id="GBRH01221776">
    <property type="protein sequence ID" value="JAD76119.1"/>
    <property type="molecule type" value="Transcribed_RNA"/>
</dbReference>